<evidence type="ECO:0000256" key="16">
    <source>
        <dbReference type="SAM" id="MobiDB-lite"/>
    </source>
</evidence>
<dbReference type="SUPFAM" id="SSF56112">
    <property type="entry name" value="Protein kinase-like (PK-like)"/>
    <property type="match status" value="1"/>
</dbReference>
<keyword evidence="8 15" id="KW-0547">Nucleotide-binding</keyword>
<sequence length="551" mass="62593">MEKYQVLGLVGEGSYGVVTKCRNKESGQMVAVKKFLESEEDAAVRKIAVREIKLLKQLRHENLVNLLEVYKKKKRWYLVFEFVDHTVLDDLEAFPNGLDYTRVRKYLFQIIRGIAFCHDHNIIHRDIKPENILVSQSGVVKLCDFGFARTLAASGEAYTDYVATRWYRAPELLVGDTKYGKAVDVWAIGTLITEMLTGEPLFPGDSDIDQLYHITKCLGNLIPKHQELFYKNPLFAGMRLPEVKEAESLDKRYPKLPATVLGLAKNCLQIDPDKRPACAELLQSDFFNKDGFAERFTQELKLKIQKDARDHQLQKKSKTSKRDKDDALEERKMLGVQDFSVEPKSRDAKLFKTKCSKADAEKVDRSSNLSSFYDSAINPFKMSPQTCLRDSSSSLDYAKNSSIVIPPINQNLSPVTAGMGTVLANHNYRVDEKSKKYLKPFLKQRKHSPAGHYSVSLTSVANEKNILQANRKKWELSKTDVRLPELNHLPELRGVEAWHPRFLKKENKIVSESRVPPLAAIDLHNPSLASQQLSGTLMPDAAEASFPRVEH</sequence>
<evidence type="ECO:0000256" key="10">
    <source>
        <dbReference type="ARBA" id="ARBA00022840"/>
    </source>
</evidence>
<dbReference type="CDD" id="cd07846">
    <property type="entry name" value="STKc_CDKL2_3"/>
    <property type="match status" value="1"/>
</dbReference>
<comment type="caution">
    <text evidence="18">The sequence shown here is derived from an EMBL/GenBank/DDBJ whole genome shotgun (WGS) entry which is preliminary data.</text>
</comment>
<evidence type="ECO:0000256" key="11">
    <source>
        <dbReference type="ARBA" id="ARBA00023242"/>
    </source>
</evidence>
<dbReference type="FunFam" id="3.30.200.20:FF:000049">
    <property type="entry name" value="cyclin-dependent kinase-like 1 isoform X1"/>
    <property type="match status" value="1"/>
</dbReference>
<evidence type="ECO:0000256" key="8">
    <source>
        <dbReference type="ARBA" id="ARBA00022741"/>
    </source>
</evidence>
<dbReference type="SMART" id="SM00220">
    <property type="entry name" value="S_TKc"/>
    <property type="match status" value="1"/>
</dbReference>
<dbReference type="InterPro" id="IPR017441">
    <property type="entry name" value="Protein_kinase_ATP_BS"/>
</dbReference>
<feature type="domain" description="Protein kinase" evidence="17">
    <location>
        <begin position="4"/>
        <end position="287"/>
    </location>
</feature>
<comment type="catalytic activity">
    <reaction evidence="14">
        <text>L-seryl-[protein] + ATP = O-phospho-L-seryl-[protein] + ADP + H(+)</text>
        <dbReference type="Rhea" id="RHEA:17989"/>
        <dbReference type="Rhea" id="RHEA-COMP:9863"/>
        <dbReference type="Rhea" id="RHEA-COMP:11604"/>
        <dbReference type="ChEBI" id="CHEBI:15378"/>
        <dbReference type="ChEBI" id="CHEBI:29999"/>
        <dbReference type="ChEBI" id="CHEBI:30616"/>
        <dbReference type="ChEBI" id="CHEBI:83421"/>
        <dbReference type="ChEBI" id="CHEBI:456216"/>
        <dbReference type="EC" id="2.7.11.22"/>
    </reaction>
</comment>
<comment type="similarity">
    <text evidence="3">Belongs to the protein kinase superfamily. CMGC Ser/Thr protein kinase family. CDC2/CDKX subfamily.</text>
</comment>
<dbReference type="GO" id="GO:0005524">
    <property type="term" value="F:ATP binding"/>
    <property type="evidence" value="ECO:0007669"/>
    <property type="project" value="UniProtKB-UniRule"/>
</dbReference>
<evidence type="ECO:0000256" key="14">
    <source>
        <dbReference type="ARBA" id="ARBA00048367"/>
    </source>
</evidence>
<evidence type="ECO:0000256" key="6">
    <source>
        <dbReference type="ARBA" id="ARBA00022527"/>
    </source>
</evidence>
<evidence type="ECO:0000256" key="3">
    <source>
        <dbReference type="ARBA" id="ARBA00006485"/>
    </source>
</evidence>
<dbReference type="EMBL" id="VZTO01017032">
    <property type="protein sequence ID" value="NXT25267.1"/>
    <property type="molecule type" value="Genomic_DNA"/>
</dbReference>
<dbReference type="GO" id="GO:0004693">
    <property type="term" value="F:cyclin-dependent protein serine/threonine kinase activity"/>
    <property type="evidence" value="ECO:0007669"/>
    <property type="project" value="UniProtKB-EC"/>
</dbReference>
<evidence type="ECO:0000256" key="13">
    <source>
        <dbReference type="ARBA" id="ARBA00047811"/>
    </source>
</evidence>
<dbReference type="PROSITE" id="PS50011">
    <property type="entry name" value="PROTEIN_KINASE_DOM"/>
    <property type="match status" value="1"/>
</dbReference>
<evidence type="ECO:0000256" key="2">
    <source>
        <dbReference type="ARBA" id="ARBA00004496"/>
    </source>
</evidence>
<feature type="binding site" evidence="15">
    <location>
        <position position="34"/>
    </location>
    <ligand>
        <name>ATP</name>
        <dbReference type="ChEBI" id="CHEBI:30616"/>
    </ligand>
</feature>
<keyword evidence="9" id="KW-0418">Kinase</keyword>
<dbReference type="FunFam" id="1.10.510.10:FF:000261">
    <property type="entry name" value="cyclin-dependent kinase-like 2 isoform X2"/>
    <property type="match status" value="1"/>
</dbReference>
<keyword evidence="7" id="KW-0808">Transferase</keyword>
<dbReference type="Gene3D" id="3.30.200.20">
    <property type="entry name" value="Phosphorylase Kinase, domain 1"/>
    <property type="match status" value="1"/>
</dbReference>
<comment type="subcellular location">
    <subcellularLocation>
        <location evidence="2">Cytoplasm</location>
    </subcellularLocation>
    <subcellularLocation>
        <location evidence="1">Nucleus</location>
    </subcellularLocation>
</comment>
<feature type="non-terminal residue" evidence="18">
    <location>
        <position position="551"/>
    </location>
</feature>
<dbReference type="InterPro" id="IPR000719">
    <property type="entry name" value="Prot_kinase_dom"/>
</dbReference>
<evidence type="ECO:0000256" key="12">
    <source>
        <dbReference type="ARBA" id="ARBA00039642"/>
    </source>
</evidence>
<keyword evidence="11" id="KW-0539">Nucleus</keyword>
<evidence type="ECO:0000256" key="7">
    <source>
        <dbReference type="ARBA" id="ARBA00022679"/>
    </source>
</evidence>
<gene>
    <name evidence="18" type="primary">Cdkl2</name>
    <name evidence="18" type="ORF">SYRPAR_R10098</name>
</gene>
<keyword evidence="5" id="KW-0963">Cytoplasm</keyword>
<evidence type="ECO:0000313" key="19">
    <source>
        <dbReference type="Proteomes" id="UP000536260"/>
    </source>
</evidence>
<dbReference type="Proteomes" id="UP000536260">
    <property type="component" value="Unassembled WGS sequence"/>
</dbReference>
<dbReference type="GO" id="GO:0005737">
    <property type="term" value="C:cytoplasm"/>
    <property type="evidence" value="ECO:0007669"/>
    <property type="project" value="UniProtKB-SubCell"/>
</dbReference>
<dbReference type="InterPro" id="IPR050108">
    <property type="entry name" value="CDK"/>
</dbReference>
<dbReference type="AlphaFoldDB" id="A0A7L3AZM6"/>
<feature type="non-terminal residue" evidence="18">
    <location>
        <position position="1"/>
    </location>
</feature>
<dbReference type="PROSITE" id="PS00107">
    <property type="entry name" value="PROTEIN_KINASE_ATP"/>
    <property type="match status" value="1"/>
</dbReference>
<evidence type="ECO:0000256" key="9">
    <source>
        <dbReference type="ARBA" id="ARBA00022777"/>
    </source>
</evidence>
<evidence type="ECO:0000313" key="18">
    <source>
        <dbReference type="EMBL" id="NXT25267.1"/>
    </source>
</evidence>
<accession>A0A7L3AZM6</accession>
<reference evidence="18 19" key="1">
    <citation type="submission" date="2019-09" db="EMBL/GenBank/DDBJ databases">
        <title>Bird 10,000 Genomes (B10K) Project - Family phase.</title>
        <authorList>
            <person name="Zhang G."/>
        </authorList>
    </citation>
    <scope>NUCLEOTIDE SEQUENCE [LARGE SCALE GENOMIC DNA]</scope>
    <source>
        <strain evidence="18">B10K-DU-003-42</strain>
        <tissue evidence="18">Mixed tissue sample</tissue>
    </source>
</reference>
<dbReference type="GO" id="GO:0005634">
    <property type="term" value="C:nucleus"/>
    <property type="evidence" value="ECO:0007669"/>
    <property type="project" value="UniProtKB-SubCell"/>
</dbReference>
<dbReference type="InterPro" id="IPR008271">
    <property type="entry name" value="Ser/Thr_kinase_AS"/>
</dbReference>
<evidence type="ECO:0000256" key="5">
    <source>
        <dbReference type="ARBA" id="ARBA00022490"/>
    </source>
</evidence>
<dbReference type="EC" id="2.7.11.22" evidence="4"/>
<keyword evidence="10 15" id="KW-0067">ATP-binding</keyword>
<keyword evidence="19" id="KW-1185">Reference proteome</keyword>
<evidence type="ECO:0000259" key="17">
    <source>
        <dbReference type="PROSITE" id="PS50011"/>
    </source>
</evidence>
<evidence type="ECO:0000256" key="4">
    <source>
        <dbReference type="ARBA" id="ARBA00012425"/>
    </source>
</evidence>
<dbReference type="PROSITE" id="PS00108">
    <property type="entry name" value="PROTEIN_KINASE_ST"/>
    <property type="match status" value="1"/>
</dbReference>
<comment type="catalytic activity">
    <reaction evidence="13">
        <text>L-threonyl-[protein] + ATP = O-phospho-L-threonyl-[protein] + ADP + H(+)</text>
        <dbReference type="Rhea" id="RHEA:46608"/>
        <dbReference type="Rhea" id="RHEA-COMP:11060"/>
        <dbReference type="Rhea" id="RHEA-COMP:11605"/>
        <dbReference type="ChEBI" id="CHEBI:15378"/>
        <dbReference type="ChEBI" id="CHEBI:30013"/>
        <dbReference type="ChEBI" id="CHEBI:30616"/>
        <dbReference type="ChEBI" id="CHEBI:61977"/>
        <dbReference type="ChEBI" id="CHEBI:456216"/>
        <dbReference type="EC" id="2.7.11.22"/>
    </reaction>
</comment>
<dbReference type="InterPro" id="IPR011009">
    <property type="entry name" value="Kinase-like_dom_sf"/>
</dbReference>
<dbReference type="PANTHER" id="PTHR24056">
    <property type="entry name" value="CELL DIVISION PROTEIN KINASE"/>
    <property type="match status" value="1"/>
</dbReference>
<evidence type="ECO:0000256" key="1">
    <source>
        <dbReference type="ARBA" id="ARBA00004123"/>
    </source>
</evidence>
<organism evidence="18 19">
    <name type="scientific">Syrrhaptes paradoxus</name>
    <name type="common">Pallas's sandgrouse</name>
    <dbReference type="NCBI Taxonomy" id="302527"/>
    <lineage>
        <taxon>Eukaryota</taxon>
        <taxon>Metazoa</taxon>
        <taxon>Chordata</taxon>
        <taxon>Craniata</taxon>
        <taxon>Vertebrata</taxon>
        <taxon>Euteleostomi</taxon>
        <taxon>Archelosauria</taxon>
        <taxon>Archosauria</taxon>
        <taxon>Dinosauria</taxon>
        <taxon>Saurischia</taxon>
        <taxon>Theropoda</taxon>
        <taxon>Coelurosauria</taxon>
        <taxon>Aves</taxon>
        <taxon>Neognathae</taxon>
        <taxon>Neoaves</taxon>
        <taxon>Columbimorphae</taxon>
        <taxon>Pterocliformes</taxon>
        <taxon>Pteroclidae</taxon>
        <taxon>Syrrhaptes</taxon>
    </lineage>
</organism>
<proteinExistence type="inferred from homology"/>
<dbReference type="Gene3D" id="1.10.510.10">
    <property type="entry name" value="Transferase(Phosphotransferase) domain 1"/>
    <property type="match status" value="1"/>
</dbReference>
<feature type="region of interest" description="Disordered" evidence="16">
    <location>
        <begin position="307"/>
        <end position="326"/>
    </location>
</feature>
<dbReference type="Pfam" id="PF00069">
    <property type="entry name" value="Pkinase"/>
    <property type="match status" value="1"/>
</dbReference>
<dbReference type="PANTHER" id="PTHR24056:SF241">
    <property type="entry name" value="CYCLIN-DEPENDENT KINASE-LIKE 2"/>
    <property type="match status" value="1"/>
</dbReference>
<protein>
    <recommendedName>
        <fullName evidence="12">Cyclin-dependent kinase-like 2</fullName>
        <ecNumber evidence="4">2.7.11.22</ecNumber>
    </recommendedName>
</protein>
<name>A0A7L3AZM6_9AVES</name>
<keyword evidence="6" id="KW-0723">Serine/threonine-protein kinase</keyword>
<evidence type="ECO:0000256" key="15">
    <source>
        <dbReference type="PROSITE-ProRule" id="PRU10141"/>
    </source>
</evidence>